<evidence type="ECO:0008006" key="9">
    <source>
        <dbReference type="Google" id="ProtNLM"/>
    </source>
</evidence>
<name>A0AAJ0C471_9PEZI</name>
<dbReference type="InterPro" id="IPR011990">
    <property type="entry name" value="TPR-like_helical_dom_sf"/>
</dbReference>
<feature type="region of interest" description="Disordered" evidence="6">
    <location>
        <begin position="332"/>
        <end position="359"/>
    </location>
</feature>
<evidence type="ECO:0000256" key="2">
    <source>
        <dbReference type="ARBA" id="ARBA00022737"/>
    </source>
</evidence>
<dbReference type="PROSITE" id="PS51375">
    <property type="entry name" value="PPR"/>
    <property type="match status" value="1"/>
</dbReference>
<organism evidence="7 8">
    <name type="scientific">Phialemonium atrogriseum</name>
    <dbReference type="NCBI Taxonomy" id="1093897"/>
    <lineage>
        <taxon>Eukaryota</taxon>
        <taxon>Fungi</taxon>
        <taxon>Dikarya</taxon>
        <taxon>Ascomycota</taxon>
        <taxon>Pezizomycotina</taxon>
        <taxon>Sordariomycetes</taxon>
        <taxon>Sordariomycetidae</taxon>
        <taxon>Cephalothecales</taxon>
        <taxon>Cephalothecaceae</taxon>
        <taxon>Phialemonium</taxon>
    </lineage>
</organism>
<proteinExistence type="inferred from homology"/>
<dbReference type="Proteomes" id="UP001244011">
    <property type="component" value="Unassembled WGS sequence"/>
</dbReference>
<accession>A0AAJ0C471</accession>
<dbReference type="Pfam" id="PF13041">
    <property type="entry name" value="PPR_2"/>
    <property type="match status" value="1"/>
</dbReference>
<evidence type="ECO:0000256" key="6">
    <source>
        <dbReference type="SAM" id="MobiDB-lite"/>
    </source>
</evidence>
<dbReference type="EMBL" id="MU839001">
    <property type="protein sequence ID" value="KAK1769824.1"/>
    <property type="molecule type" value="Genomic_DNA"/>
</dbReference>
<evidence type="ECO:0000256" key="1">
    <source>
        <dbReference type="ARBA" id="ARBA00006192"/>
    </source>
</evidence>
<keyword evidence="8" id="KW-1185">Reference proteome</keyword>
<keyword evidence="2" id="KW-0677">Repeat</keyword>
<dbReference type="RefSeq" id="XP_060286037.1">
    <property type="nucleotide sequence ID" value="XM_060425416.1"/>
</dbReference>
<gene>
    <name evidence="7" type="ORF">QBC33DRAFT_486706</name>
</gene>
<comment type="function">
    <text evidence="3">Regulates mitochondrial small subunit maturation by controlling 15S rRNA 5'-end processing. Localizes to the 5' precursor of the 15S rRNA in a position that is subsequently occupied by mS47 in the mature yeast mtSSU. Uses structure and sequence-specific RNA recognition, binding to a single-stranded region of the precursor and specifically recognizing bases -6 to -1. The exchange of Ccm1 for mS47 is coupled to the irreversible removal of precursor rRNA that is accompanied by conformational changes of the mitoribosomal proteins uS5m and mS26. These conformational changes signal completion of 5'-end rRNA processing through protection of the mature 5'-end of the 15S rRNA and stabilization of mS47. The removal of the 5' precursor together with the dissociation of Ccm1 may be catalyzed by the 5'-3' exoribonuclease Pet127. Involved in the specific removal of group I introns in mitochondrial encoded transcripts.</text>
</comment>
<evidence type="ECO:0000256" key="3">
    <source>
        <dbReference type="ARBA" id="ARBA00044493"/>
    </source>
</evidence>
<dbReference type="GeneID" id="85308603"/>
<feature type="compositionally biased region" description="Basic and acidic residues" evidence="6">
    <location>
        <begin position="336"/>
        <end position="351"/>
    </location>
</feature>
<protein>
    <recommendedName>
        <fullName evidence="9">Pentacotripeptide-repeat region of PRORP domain-containing protein</fullName>
    </recommendedName>
</protein>
<comment type="subunit">
    <text evidence="4">Binds to mitochondrial small subunit 15S rRNA.</text>
</comment>
<sequence>MSICRACWRRTLGALSNANLSEAQPPRFSLPTATSLHRIRRTVATLAVDQNADLEPPPSQTATSEAPRDRSDSKALEWVVNKHLQHLKDPFKIAEHVLRTLEKGRFEEAALLTRKASRDTKVTVSWNHLIDYQMRNQRLNAALKLYNEMKKRAQLPDARTYTIIFRGCANSTHPKLAVSEAVRIYHTMLTNERLKPNTIHLNAVLEVCARAGDIDTMFSILHTVTNGLRSPNNQTYTIVLNSLRPRPDLARRSDLAEEEVEENNKISIQKAKAIWEAVIADWRKAKIFIDEELVCSMGRILLTGDYHDNNNILPLLEQTMRLPRLDLVEAELESGDQSKKGGARDSAKDLTEPIPTTPSGYAIPGKNTLSLVLTSLVATRKTTLGPKYWTLMTKKYGIQPDAENYHRMLKLLRVGKASTKTAEVIGHMPPGFMAAKTFRIALSTCVGDNLNPNAFRNATSIFDAMVSNLRYPDAHAMRLYLQAARANYGRFQTTDAAALGTSDDGKFGLGRQIMAALDRMWQPFRILAGSFSYPGRASRSPAEEWGRSADERREAVAVARRMVAAMDAVVTEGMAAPEMVRVMKSRRNVLNRHVTRFFEKEQKIMGKGAGVKDGEEVVGRERPEAEERI</sequence>
<feature type="region of interest" description="Disordered" evidence="6">
    <location>
        <begin position="609"/>
        <end position="629"/>
    </location>
</feature>
<dbReference type="NCBIfam" id="TIGR00756">
    <property type="entry name" value="PPR"/>
    <property type="match status" value="1"/>
</dbReference>
<dbReference type="AlphaFoldDB" id="A0AAJ0C471"/>
<dbReference type="PANTHER" id="PTHR47936:SF1">
    <property type="entry name" value="PENTATRICOPEPTIDE REPEAT-CONTAINING PROTEIN GUN1, CHLOROPLASTIC"/>
    <property type="match status" value="1"/>
</dbReference>
<evidence type="ECO:0000256" key="4">
    <source>
        <dbReference type="ARBA" id="ARBA00044511"/>
    </source>
</evidence>
<reference evidence="7" key="1">
    <citation type="submission" date="2023-06" db="EMBL/GenBank/DDBJ databases">
        <title>Genome-scale phylogeny and comparative genomics of the fungal order Sordariales.</title>
        <authorList>
            <consortium name="Lawrence Berkeley National Laboratory"/>
            <person name="Hensen N."/>
            <person name="Bonometti L."/>
            <person name="Westerberg I."/>
            <person name="Brannstrom I.O."/>
            <person name="Guillou S."/>
            <person name="Cros-Aarteil S."/>
            <person name="Calhoun S."/>
            <person name="Haridas S."/>
            <person name="Kuo A."/>
            <person name="Mondo S."/>
            <person name="Pangilinan J."/>
            <person name="Riley R."/>
            <person name="Labutti K."/>
            <person name="Andreopoulos B."/>
            <person name="Lipzen A."/>
            <person name="Chen C."/>
            <person name="Yanf M."/>
            <person name="Daum C."/>
            <person name="Ng V."/>
            <person name="Clum A."/>
            <person name="Steindorff A."/>
            <person name="Ohm R."/>
            <person name="Martin F."/>
            <person name="Silar P."/>
            <person name="Natvig D."/>
            <person name="Lalanne C."/>
            <person name="Gautier V."/>
            <person name="Ament-Velasquez S.L."/>
            <person name="Kruys A."/>
            <person name="Hutchinson M.I."/>
            <person name="Powell A.J."/>
            <person name="Barry K."/>
            <person name="Miller A.N."/>
            <person name="Grigoriev I.V."/>
            <person name="Debuchy R."/>
            <person name="Gladieux P."/>
            <person name="Thoren M.H."/>
            <person name="Johannesson H."/>
        </authorList>
    </citation>
    <scope>NUCLEOTIDE SEQUENCE</scope>
    <source>
        <strain evidence="7">8032-3</strain>
    </source>
</reference>
<dbReference type="PANTHER" id="PTHR47936">
    <property type="entry name" value="PPR_LONG DOMAIN-CONTAINING PROTEIN"/>
    <property type="match status" value="1"/>
</dbReference>
<comment type="caution">
    <text evidence="7">The sequence shown here is derived from an EMBL/GenBank/DDBJ whole genome shotgun (WGS) entry which is preliminary data.</text>
</comment>
<dbReference type="Gene3D" id="1.25.40.10">
    <property type="entry name" value="Tetratricopeptide repeat domain"/>
    <property type="match status" value="1"/>
</dbReference>
<evidence type="ECO:0000313" key="8">
    <source>
        <dbReference type="Proteomes" id="UP001244011"/>
    </source>
</evidence>
<evidence type="ECO:0000256" key="5">
    <source>
        <dbReference type="PROSITE-ProRule" id="PRU00708"/>
    </source>
</evidence>
<feature type="repeat" description="PPR" evidence="5">
    <location>
        <begin position="122"/>
        <end position="156"/>
    </location>
</feature>
<feature type="region of interest" description="Disordered" evidence="6">
    <location>
        <begin position="47"/>
        <end position="72"/>
    </location>
</feature>
<comment type="similarity">
    <text evidence="1">Belongs to the CCM1 family.</text>
</comment>
<dbReference type="InterPro" id="IPR002885">
    <property type="entry name" value="PPR_rpt"/>
</dbReference>
<evidence type="ECO:0000313" key="7">
    <source>
        <dbReference type="EMBL" id="KAK1769824.1"/>
    </source>
</evidence>